<evidence type="ECO:0008006" key="3">
    <source>
        <dbReference type="Google" id="ProtNLM"/>
    </source>
</evidence>
<dbReference type="Proteomes" id="UP001053296">
    <property type="component" value="Chromosome"/>
</dbReference>
<gene>
    <name evidence="1" type="ORF">PSDVSF_27110</name>
</gene>
<proteinExistence type="predicted"/>
<dbReference type="EMBL" id="AP024485">
    <property type="protein sequence ID" value="BCS89469.1"/>
    <property type="molecule type" value="Genomic_DNA"/>
</dbReference>
<evidence type="ECO:0000313" key="1">
    <source>
        <dbReference type="EMBL" id="BCS89469.1"/>
    </source>
</evidence>
<reference evidence="1" key="1">
    <citation type="journal article" date="2022" name="Arch. Microbiol.">
        <title>Pseudodesulfovibrio sediminis sp. nov., a mesophilic and neutrophilic sulfate-reducing bacterium isolated from sediment of a brackish lake.</title>
        <authorList>
            <person name="Takahashi A."/>
            <person name="Kojima H."/>
            <person name="Watanabe M."/>
            <person name="Fukui M."/>
        </authorList>
    </citation>
    <scope>NUCLEOTIDE SEQUENCE</scope>
    <source>
        <strain evidence="1">SF6</strain>
    </source>
</reference>
<dbReference type="RefSeq" id="WP_229591440.1">
    <property type="nucleotide sequence ID" value="NZ_AP024485.1"/>
</dbReference>
<accession>A0ABN6EWM8</accession>
<protein>
    <recommendedName>
        <fullName evidence="3">DUF2007 domain-containing protein</fullName>
    </recommendedName>
</protein>
<organism evidence="1 2">
    <name type="scientific">Pseudodesulfovibrio sediminis</name>
    <dbReference type="NCBI Taxonomy" id="2810563"/>
    <lineage>
        <taxon>Bacteria</taxon>
        <taxon>Pseudomonadati</taxon>
        <taxon>Thermodesulfobacteriota</taxon>
        <taxon>Desulfovibrionia</taxon>
        <taxon>Desulfovibrionales</taxon>
        <taxon>Desulfovibrionaceae</taxon>
    </lineage>
</organism>
<evidence type="ECO:0000313" key="2">
    <source>
        <dbReference type="Proteomes" id="UP001053296"/>
    </source>
</evidence>
<name>A0ABN6EWM8_9BACT</name>
<sequence length="68" mass="7444">MDRKCAVDKSEQATRLEALFAEQGVLLEVGGMPVQRIREGLVEVGSWGMVGKYMPVEEAEELLFGGSD</sequence>
<keyword evidence="2" id="KW-1185">Reference proteome</keyword>